<evidence type="ECO:0000313" key="2">
    <source>
        <dbReference type="Proteomes" id="UP000000491"/>
    </source>
</evidence>
<protein>
    <submittedName>
        <fullName evidence="1">Uncharacterized protein</fullName>
    </submittedName>
</protein>
<dbReference type="Proteomes" id="UP000000491">
    <property type="component" value="Chromosome"/>
</dbReference>
<dbReference type="PATRIC" id="fig|579138.3.peg.261"/>
<proteinExistence type="predicted"/>
<dbReference type="KEGG" id="zmp:Zymop_0245"/>
<gene>
    <name evidence="1" type="ordered locus">Zymop_0245</name>
</gene>
<dbReference type="EMBL" id="CP002865">
    <property type="protein sequence ID" value="AEI37148.1"/>
    <property type="molecule type" value="Genomic_DNA"/>
</dbReference>
<dbReference type="HOGENOM" id="CLU_3319767_0_0_5"/>
<name>F8EU68_ZYMMT</name>
<reference evidence="1 2" key="1">
    <citation type="journal article" date="2011" name="J. Bacteriol.">
        <title>Genome sequence of the ethanol-producing Zymomonas mobilis subsp. pomaceae lectotype strain ATCC 29192.</title>
        <authorList>
            <person name="Kouvelis V.N."/>
            <person name="Davenport K.W."/>
            <person name="Brettin T.S."/>
            <person name="Bruce D."/>
            <person name="Detter C."/>
            <person name="Han C.S."/>
            <person name="Nolan M."/>
            <person name="Tapia R."/>
            <person name="Damoulaki A."/>
            <person name="Kyrpides N.C."/>
            <person name="Typas M.A."/>
            <person name="Pappas K.M."/>
        </authorList>
    </citation>
    <scope>NUCLEOTIDE SEQUENCE [LARGE SCALE GENOMIC DNA]</scope>
    <source>
        <strain evidence="2">ATCC 29192 / DSM 22645 / JCM 10191 / CCUG 17912 / NBRC 13757 / NCIMB 11200 / NRRL B-4491 / Barker I</strain>
    </source>
</reference>
<dbReference type="AlphaFoldDB" id="F8EU68"/>
<sequence>MAKNQKDNKQQQLGAALRRNLRRRKEQTHLIKENSKPSL</sequence>
<organism evidence="1 2">
    <name type="scientific">Zymomonas mobilis subsp. pomaceae (strain ATCC 29192 / DSM 22645 / JCM 10191 / CCUG 17912 / NBRC 13757 / NCIMB 11200 / NRRL B-4491 / Barker I)</name>
    <dbReference type="NCBI Taxonomy" id="579138"/>
    <lineage>
        <taxon>Bacteria</taxon>
        <taxon>Pseudomonadati</taxon>
        <taxon>Pseudomonadota</taxon>
        <taxon>Alphaproteobacteria</taxon>
        <taxon>Sphingomonadales</taxon>
        <taxon>Zymomonadaceae</taxon>
        <taxon>Zymomonas</taxon>
    </lineage>
</organism>
<evidence type="ECO:0000313" key="1">
    <source>
        <dbReference type="EMBL" id="AEI37148.1"/>
    </source>
</evidence>
<accession>F8EU68</accession>